<reference evidence="3 4" key="1">
    <citation type="journal article" date="2019" name="Philos. Trans. R. Soc. Lond., B, Biol. Sci.">
        <title>Ant behaviour and brain gene expression of defending hosts depend on the ecological success of the intruding social parasite.</title>
        <authorList>
            <person name="Kaur R."/>
            <person name="Stoldt M."/>
            <person name="Jongepier E."/>
            <person name="Feldmeyer B."/>
            <person name="Menzel F."/>
            <person name="Bornberg-Bauer E."/>
            <person name="Foitzik S."/>
        </authorList>
    </citation>
    <scope>NUCLEOTIDE SEQUENCE [LARGE SCALE GENOMIC DNA]</scope>
    <source>
        <tissue evidence="3">Whole body</tissue>
    </source>
</reference>
<dbReference type="Proteomes" id="UP000310200">
    <property type="component" value="Unassembled WGS sequence"/>
</dbReference>
<feature type="signal peptide" evidence="2">
    <location>
        <begin position="1"/>
        <end position="18"/>
    </location>
</feature>
<feature type="transmembrane region" description="Helical" evidence="1">
    <location>
        <begin position="45"/>
        <end position="64"/>
    </location>
</feature>
<feature type="chain" id="PRO_5020866490" evidence="2">
    <location>
        <begin position="19"/>
        <end position="132"/>
    </location>
</feature>
<organism evidence="3 4">
    <name type="scientific">Temnothorax longispinosus</name>
    <dbReference type="NCBI Taxonomy" id="300112"/>
    <lineage>
        <taxon>Eukaryota</taxon>
        <taxon>Metazoa</taxon>
        <taxon>Ecdysozoa</taxon>
        <taxon>Arthropoda</taxon>
        <taxon>Hexapoda</taxon>
        <taxon>Insecta</taxon>
        <taxon>Pterygota</taxon>
        <taxon>Neoptera</taxon>
        <taxon>Endopterygota</taxon>
        <taxon>Hymenoptera</taxon>
        <taxon>Apocrita</taxon>
        <taxon>Aculeata</taxon>
        <taxon>Formicoidea</taxon>
        <taxon>Formicidae</taxon>
        <taxon>Myrmicinae</taxon>
        <taxon>Temnothorax</taxon>
    </lineage>
</organism>
<evidence type="ECO:0000256" key="1">
    <source>
        <dbReference type="SAM" id="Phobius"/>
    </source>
</evidence>
<evidence type="ECO:0000313" key="4">
    <source>
        <dbReference type="Proteomes" id="UP000310200"/>
    </source>
</evidence>
<sequence>MQSLRIIIFAILVRDVTGGNASILRNTTEYADNKRLETYMTGFLKFLYIVNICSVIALLMLIAYKFHLLNSSYNWLRHQPIVIRICATFRTFWERFVYLLSYFCRRSEVQQTPRVPNASYNTREEIYLNIES</sequence>
<protein>
    <submittedName>
        <fullName evidence="3">Uncharacterized protein</fullName>
    </submittedName>
</protein>
<accession>A0A4S2KNN7</accession>
<dbReference type="AlphaFoldDB" id="A0A4S2KNN7"/>
<evidence type="ECO:0000313" key="3">
    <source>
        <dbReference type="EMBL" id="TGZ49438.1"/>
    </source>
</evidence>
<keyword evidence="4" id="KW-1185">Reference proteome</keyword>
<name>A0A4S2KNN7_9HYME</name>
<evidence type="ECO:0000256" key="2">
    <source>
        <dbReference type="SAM" id="SignalP"/>
    </source>
</evidence>
<keyword evidence="1" id="KW-0812">Transmembrane</keyword>
<gene>
    <name evidence="3" type="ORF">DBV15_08262</name>
</gene>
<keyword evidence="2" id="KW-0732">Signal</keyword>
<keyword evidence="1" id="KW-0472">Membrane</keyword>
<dbReference type="EMBL" id="QBLH01002134">
    <property type="protein sequence ID" value="TGZ49438.1"/>
    <property type="molecule type" value="Genomic_DNA"/>
</dbReference>
<proteinExistence type="predicted"/>
<comment type="caution">
    <text evidence="3">The sequence shown here is derived from an EMBL/GenBank/DDBJ whole genome shotgun (WGS) entry which is preliminary data.</text>
</comment>
<keyword evidence="1" id="KW-1133">Transmembrane helix</keyword>